<dbReference type="PANTHER" id="PTHR43098:SF5">
    <property type="entry name" value="DUAL-FUNCTIONAL MONOOXYGENASE_METHYLTRANSFERASE PSOF"/>
    <property type="match status" value="1"/>
</dbReference>
<dbReference type="InterPro" id="IPR036188">
    <property type="entry name" value="FAD/NAD-bd_sf"/>
</dbReference>
<evidence type="ECO:0000256" key="4">
    <source>
        <dbReference type="ARBA" id="ARBA00023002"/>
    </source>
</evidence>
<dbReference type="AlphaFoldDB" id="A0A9N9VIQ3"/>
<dbReference type="PANTHER" id="PTHR43098">
    <property type="entry name" value="L-ORNITHINE N(5)-MONOOXYGENASE-RELATED"/>
    <property type="match status" value="1"/>
</dbReference>
<organism evidence="5 6">
    <name type="scientific">Clonostachys rhizophaga</name>
    <dbReference type="NCBI Taxonomy" id="160324"/>
    <lineage>
        <taxon>Eukaryota</taxon>
        <taxon>Fungi</taxon>
        <taxon>Dikarya</taxon>
        <taxon>Ascomycota</taxon>
        <taxon>Pezizomycotina</taxon>
        <taxon>Sordariomycetes</taxon>
        <taxon>Hypocreomycetidae</taxon>
        <taxon>Hypocreales</taxon>
        <taxon>Bionectriaceae</taxon>
        <taxon>Clonostachys</taxon>
    </lineage>
</organism>
<dbReference type="InterPro" id="IPR050775">
    <property type="entry name" value="FAD-binding_Monooxygenases"/>
</dbReference>
<evidence type="ECO:0000256" key="2">
    <source>
        <dbReference type="ARBA" id="ARBA00022827"/>
    </source>
</evidence>
<proteinExistence type="predicted"/>
<evidence type="ECO:0000313" key="6">
    <source>
        <dbReference type="Proteomes" id="UP000696573"/>
    </source>
</evidence>
<gene>
    <name evidence="5" type="ORF">CRHIZ90672A_00014656</name>
</gene>
<comment type="caution">
    <text evidence="5">The sequence shown here is derived from an EMBL/GenBank/DDBJ whole genome shotgun (WGS) entry which is preliminary data.</text>
</comment>
<keyword evidence="6" id="KW-1185">Reference proteome</keyword>
<accession>A0A9N9VIQ3</accession>
<keyword evidence="2" id="KW-0274">FAD</keyword>
<evidence type="ECO:0000313" key="5">
    <source>
        <dbReference type="EMBL" id="CAH0024635.1"/>
    </source>
</evidence>
<dbReference type="GO" id="GO:0016491">
    <property type="term" value="F:oxidoreductase activity"/>
    <property type="evidence" value="ECO:0007669"/>
    <property type="project" value="UniProtKB-KW"/>
</dbReference>
<keyword evidence="4" id="KW-0560">Oxidoreductase</keyword>
<keyword evidence="1" id="KW-0285">Flavoprotein</keyword>
<sequence length="146" mass="16079">MEHIDLDMTICATGFDAIKGAYDAIDITSINGISLKDCPHQIFVNISRSIEYAVEWVSGLIEHYQKNHISCVEATTDRFGWWTQHAYDCAEEALFSKIDSWMTGINANVACKQTGAVARDNGTATQFRTKCGAIAADKHTAFKLAA</sequence>
<protein>
    <submittedName>
        <fullName evidence="5">Uncharacterized protein</fullName>
    </submittedName>
</protein>
<evidence type="ECO:0000256" key="3">
    <source>
        <dbReference type="ARBA" id="ARBA00022857"/>
    </source>
</evidence>
<evidence type="ECO:0000256" key="1">
    <source>
        <dbReference type="ARBA" id="ARBA00022630"/>
    </source>
</evidence>
<dbReference type="Gene3D" id="3.50.50.60">
    <property type="entry name" value="FAD/NAD(P)-binding domain"/>
    <property type="match status" value="1"/>
</dbReference>
<dbReference type="Proteomes" id="UP000696573">
    <property type="component" value="Unassembled WGS sequence"/>
</dbReference>
<dbReference type="OrthoDB" id="66881at2759"/>
<reference evidence="5" key="1">
    <citation type="submission" date="2021-10" db="EMBL/GenBank/DDBJ databases">
        <authorList>
            <person name="Piombo E."/>
        </authorList>
    </citation>
    <scope>NUCLEOTIDE SEQUENCE</scope>
</reference>
<dbReference type="EMBL" id="CABFNQ020000699">
    <property type="protein sequence ID" value="CAH0024635.1"/>
    <property type="molecule type" value="Genomic_DNA"/>
</dbReference>
<name>A0A9N9VIQ3_9HYPO</name>
<keyword evidence="3" id="KW-0521">NADP</keyword>